<protein>
    <recommendedName>
        <fullName evidence="3">Glycosyltransferase RgtA/B/C/D-like domain-containing protein</fullName>
    </recommendedName>
</protein>
<evidence type="ECO:0000313" key="2">
    <source>
        <dbReference type="EMBL" id="GAI76253.1"/>
    </source>
</evidence>
<evidence type="ECO:0008006" key="3">
    <source>
        <dbReference type="Google" id="ProtNLM"/>
    </source>
</evidence>
<feature type="transmembrane region" description="Helical" evidence="1">
    <location>
        <begin position="150"/>
        <end position="168"/>
    </location>
</feature>
<keyword evidence="1" id="KW-0812">Transmembrane</keyword>
<organism evidence="2">
    <name type="scientific">marine sediment metagenome</name>
    <dbReference type="NCBI Taxonomy" id="412755"/>
    <lineage>
        <taxon>unclassified sequences</taxon>
        <taxon>metagenomes</taxon>
        <taxon>ecological metagenomes</taxon>
    </lineage>
</organism>
<feature type="transmembrane region" description="Helical" evidence="1">
    <location>
        <begin position="296"/>
        <end position="315"/>
    </location>
</feature>
<feature type="transmembrane region" description="Helical" evidence="1">
    <location>
        <begin position="227"/>
        <end position="246"/>
    </location>
</feature>
<gene>
    <name evidence="2" type="ORF">S12H4_16134</name>
</gene>
<feature type="transmembrane region" description="Helical" evidence="1">
    <location>
        <begin position="202"/>
        <end position="220"/>
    </location>
</feature>
<feature type="transmembrane region" description="Helical" evidence="1">
    <location>
        <begin position="7"/>
        <end position="26"/>
    </location>
</feature>
<accession>X1R6S5</accession>
<sequence>MHGRRGICAGVWLLAAATAIVSIYFGEVILDRGVYYLGDVARIYLPQRVALTRAMARGTLPWWTAGIGAGYPLLAEGEVAAFYPLNWLMCAVLPVDRALSASIVVHYLLAGAGFFAWARSSRLSRGAAYFGAIVLALGGFNIAHLSHVSILSVAAWMPWMFFFTRVLLGRRPDNRMMASLGWALGLALVVGMQFLAGHAQISMMGLAALSVYALCTGWASRAPRARLYAWLGAVLLGVLLGAPQLLPMAELSRLSQRAGGLDARFFTSYSFHPLLLATFVSPFALGNPYPTGSVELMGYVGLMPLALASVALWRSHRREKWFFAGLALCGVLLAFGRWNPMYRVLRHIPILNLRANSGL</sequence>
<comment type="caution">
    <text evidence="2">The sequence shown here is derived from an EMBL/GenBank/DDBJ whole genome shotgun (WGS) entry which is preliminary data.</text>
</comment>
<feature type="transmembrane region" description="Helical" evidence="1">
    <location>
        <begin position="321"/>
        <end position="338"/>
    </location>
</feature>
<keyword evidence="1" id="KW-0472">Membrane</keyword>
<dbReference type="EMBL" id="BARW01007787">
    <property type="protein sequence ID" value="GAI76253.1"/>
    <property type="molecule type" value="Genomic_DNA"/>
</dbReference>
<reference evidence="2" key="1">
    <citation type="journal article" date="2014" name="Front. Microbiol.">
        <title>High frequency of phylogenetically diverse reductive dehalogenase-homologous genes in deep subseafloor sedimentary metagenomes.</title>
        <authorList>
            <person name="Kawai M."/>
            <person name="Futagami T."/>
            <person name="Toyoda A."/>
            <person name="Takaki Y."/>
            <person name="Nishi S."/>
            <person name="Hori S."/>
            <person name="Arai W."/>
            <person name="Tsubouchi T."/>
            <person name="Morono Y."/>
            <person name="Uchiyama I."/>
            <person name="Ito T."/>
            <person name="Fujiyama A."/>
            <person name="Inagaki F."/>
            <person name="Takami H."/>
        </authorList>
    </citation>
    <scope>NUCLEOTIDE SEQUENCE</scope>
    <source>
        <strain evidence="2">Expedition CK06-06</strain>
    </source>
</reference>
<proteinExistence type="predicted"/>
<dbReference type="AlphaFoldDB" id="X1R6S5"/>
<name>X1R6S5_9ZZZZ</name>
<feature type="transmembrane region" description="Helical" evidence="1">
    <location>
        <begin position="127"/>
        <end position="144"/>
    </location>
</feature>
<feature type="transmembrane region" description="Helical" evidence="1">
    <location>
        <begin position="180"/>
        <end position="196"/>
    </location>
</feature>
<feature type="transmembrane region" description="Helical" evidence="1">
    <location>
        <begin position="98"/>
        <end position="118"/>
    </location>
</feature>
<feature type="non-terminal residue" evidence="2">
    <location>
        <position position="359"/>
    </location>
</feature>
<keyword evidence="1" id="KW-1133">Transmembrane helix</keyword>
<evidence type="ECO:0000256" key="1">
    <source>
        <dbReference type="SAM" id="Phobius"/>
    </source>
</evidence>